<dbReference type="EMBL" id="JAULSO010000002">
    <property type="protein sequence ID" value="KAK3690282.1"/>
    <property type="molecule type" value="Genomic_DNA"/>
</dbReference>
<evidence type="ECO:0000256" key="3">
    <source>
        <dbReference type="ARBA" id="ARBA00022692"/>
    </source>
</evidence>
<keyword evidence="6" id="KW-0472">Membrane</keyword>
<proteinExistence type="inferred from homology"/>
<evidence type="ECO:0000256" key="5">
    <source>
        <dbReference type="ARBA" id="ARBA00023026"/>
    </source>
</evidence>
<gene>
    <name evidence="9" type="ORF">B0T22DRAFT_378992</name>
</gene>
<dbReference type="GO" id="GO:0016020">
    <property type="term" value="C:membrane"/>
    <property type="evidence" value="ECO:0007669"/>
    <property type="project" value="UniProtKB-SubCell"/>
</dbReference>
<evidence type="ECO:0000256" key="1">
    <source>
        <dbReference type="ARBA" id="ARBA00004167"/>
    </source>
</evidence>
<evidence type="ECO:0000256" key="8">
    <source>
        <dbReference type="ARBA" id="ARBA00035112"/>
    </source>
</evidence>
<dbReference type="PANTHER" id="PTHR33365">
    <property type="entry name" value="YALI0B05434P"/>
    <property type="match status" value="1"/>
</dbReference>
<dbReference type="Proteomes" id="UP001270362">
    <property type="component" value="Unassembled WGS sequence"/>
</dbReference>
<name>A0AAE0XD02_9PEZI</name>
<evidence type="ECO:0000313" key="10">
    <source>
        <dbReference type="Proteomes" id="UP001270362"/>
    </source>
</evidence>
<comment type="similarity">
    <text evidence="8">Belongs to the ustYa family.</text>
</comment>
<keyword evidence="10" id="KW-1185">Reference proteome</keyword>
<dbReference type="PANTHER" id="PTHR33365:SF4">
    <property type="entry name" value="CYCLOCHLOROTINE BIOSYNTHESIS PROTEIN O"/>
    <property type="match status" value="1"/>
</dbReference>
<keyword evidence="4" id="KW-1133">Transmembrane helix</keyword>
<keyword evidence="3" id="KW-0812">Transmembrane</keyword>
<reference evidence="9" key="1">
    <citation type="journal article" date="2023" name="Mol. Phylogenet. Evol.">
        <title>Genome-scale phylogeny and comparative genomics of the fungal order Sordariales.</title>
        <authorList>
            <person name="Hensen N."/>
            <person name="Bonometti L."/>
            <person name="Westerberg I."/>
            <person name="Brannstrom I.O."/>
            <person name="Guillou S."/>
            <person name="Cros-Aarteil S."/>
            <person name="Calhoun S."/>
            <person name="Haridas S."/>
            <person name="Kuo A."/>
            <person name="Mondo S."/>
            <person name="Pangilinan J."/>
            <person name="Riley R."/>
            <person name="LaButti K."/>
            <person name="Andreopoulos B."/>
            <person name="Lipzen A."/>
            <person name="Chen C."/>
            <person name="Yan M."/>
            <person name="Daum C."/>
            <person name="Ng V."/>
            <person name="Clum A."/>
            <person name="Steindorff A."/>
            <person name="Ohm R.A."/>
            <person name="Martin F."/>
            <person name="Silar P."/>
            <person name="Natvig D.O."/>
            <person name="Lalanne C."/>
            <person name="Gautier V."/>
            <person name="Ament-Velasquez S.L."/>
            <person name="Kruys A."/>
            <person name="Hutchinson M.I."/>
            <person name="Powell A.J."/>
            <person name="Barry K."/>
            <person name="Miller A.N."/>
            <person name="Grigoriev I.V."/>
            <person name="Debuchy R."/>
            <person name="Gladieux P."/>
            <person name="Hiltunen Thoren M."/>
            <person name="Johannesson H."/>
        </authorList>
    </citation>
    <scope>NUCLEOTIDE SEQUENCE</scope>
    <source>
        <strain evidence="9">CBS 314.62</strain>
    </source>
</reference>
<protein>
    <submittedName>
        <fullName evidence="9">Uncharacterized protein</fullName>
    </submittedName>
</protein>
<comment type="subcellular location">
    <subcellularLocation>
        <location evidence="1">Membrane</location>
        <topology evidence="1">Single-pass membrane protein</topology>
    </subcellularLocation>
</comment>
<sequence length="112" mass="13161">KAGLSMFHQLHCLASLRHFMWELMHDRVDRETMLREWPEDVFNPPYHTATQGMWHYAHCFDYLRQAVSCSADLSLEFVSATGFSGRAIVDGLDYPHECKSWDAIWKYAEEYA</sequence>
<evidence type="ECO:0000256" key="6">
    <source>
        <dbReference type="ARBA" id="ARBA00023136"/>
    </source>
</evidence>
<reference evidence="9" key="2">
    <citation type="submission" date="2023-06" db="EMBL/GenBank/DDBJ databases">
        <authorList>
            <consortium name="Lawrence Berkeley National Laboratory"/>
            <person name="Haridas S."/>
            <person name="Hensen N."/>
            <person name="Bonometti L."/>
            <person name="Westerberg I."/>
            <person name="Brannstrom I.O."/>
            <person name="Guillou S."/>
            <person name="Cros-Aarteil S."/>
            <person name="Calhoun S."/>
            <person name="Kuo A."/>
            <person name="Mondo S."/>
            <person name="Pangilinan J."/>
            <person name="Riley R."/>
            <person name="Labutti K."/>
            <person name="Andreopoulos B."/>
            <person name="Lipzen A."/>
            <person name="Chen C."/>
            <person name="Yanf M."/>
            <person name="Daum C."/>
            <person name="Ng V."/>
            <person name="Clum A."/>
            <person name="Steindorff A."/>
            <person name="Ohm R."/>
            <person name="Martin F."/>
            <person name="Silar P."/>
            <person name="Natvig D."/>
            <person name="Lalanne C."/>
            <person name="Gautier V."/>
            <person name="Ament-Velasquez S.L."/>
            <person name="Kruys A."/>
            <person name="Hutchinson M.I."/>
            <person name="Powell A.J."/>
            <person name="Barry K."/>
            <person name="Miller A.N."/>
            <person name="Grigoriev I.V."/>
            <person name="Debuchy R."/>
            <person name="Gladieux P."/>
            <person name="Thoren M.H."/>
            <person name="Johannesson H."/>
        </authorList>
    </citation>
    <scope>NUCLEOTIDE SEQUENCE</scope>
    <source>
        <strain evidence="9">CBS 314.62</strain>
    </source>
</reference>
<dbReference type="InterPro" id="IPR021765">
    <property type="entry name" value="UstYa-like"/>
</dbReference>
<comment type="caution">
    <text evidence="9">The sequence shown here is derived from an EMBL/GenBank/DDBJ whole genome shotgun (WGS) entry which is preliminary data.</text>
</comment>
<evidence type="ECO:0000313" key="9">
    <source>
        <dbReference type="EMBL" id="KAK3690282.1"/>
    </source>
</evidence>
<dbReference type="Pfam" id="PF11807">
    <property type="entry name" value="UstYa"/>
    <property type="match status" value="1"/>
</dbReference>
<keyword evidence="5" id="KW-0843">Virulence</keyword>
<dbReference type="GO" id="GO:0043386">
    <property type="term" value="P:mycotoxin biosynthetic process"/>
    <property type="evidence" value="ECO:0007669"/>
    <property type="project" value="InterPro"/>
</dbReference>
<evidence type="ECO:0000256" key="2">
    <source>
        <dbReference type="ARBA" id="ARBA00004685"/>
    </source>
</evidence>
<evidence type="ECO:0000256" key="7">
    <source>
        <dbReference type="ARBA" id="ARBA00023180"/>
    </source>
</evidence>
<evidence type="ECO:0000256" key="4">
    <source>
        <dbReference type="ARBA" id="ARBA00022989"/>
    </source>
</evidence>
<comment type="pathway">
    <text evidence="2">Mycotoxin biosynthesis.</text>
</comment>
<feature type="non-terminal residue" evidence="9">
    <location>
        <position position="1"/>
    </location>
</feature>
<accession>A0AAE0XD02</accession>
<dbReference type="AlphaFoldDB" id="A0AAE0XD02"/>
<organism evidence="9 10">
    <name type="scientific">Podospora appendiculata</name>
    <dbReference type="NCBI Taxonomy" id="314037"/>
    <lineage>
        <taxon>Eukaryota</taxon>
        <taxon>Fungi</taxon>
        <taxon>Dikarya</taxon>
        <taxon>Ascomycota</taxon>
        <taxon>Pezizomycotina</taxon>
        <taxon>Sordariomycetes</taxon>
        <taxon>Sordariomycetidae</taxon>
        <taxon>Sordariales</taxon>
        <taxon>Podosporaceae</taxon>
        <taxon>Podospora</taxon>
    </lineage>
</organism>
<keyword evidence="7" id="KW-0325">Glycoprotein</keyword>